<protein>
    <submittedName>
        <fullName evidence="1">Uncharacterized protein</fullName>
    </submittedName>
</protein>
<evidence type="ECO:0000313" key="1">
    <source>
        <dbReference type="EMBL" id="KAJ6646791.1"/>
    </source>
</evidence>
<keyword evidence="2" id="KW-1185">Reference proteome</keyword>
<sequence length="66" mass="7701">MNFLTSYQVDSSRHNPMAAAIKTKAHRGFCENVLFTIKYLITKVEYNIRDSPQINLFLWIILSKLP</sequence>
<accession>A0A9Q0NBV3</accession>
<comment type="caution">
    <text evidence="1">The sequence shown here is derived from an EMBL/GenBank/DDBJ whole genome shotgun (WGS) entry which is preliminary data.</text>
</comment>
<reference evidence="1" key="1">
    <citation type="submission" date="2022-07" db="EMBL/GenBank/DDBJ databases">
        <authorList>
            <person name="Trinca V."/>
            <person name="Uliana J.V.C."/>
            <person name="Torres T.T."/>
            <person name="Ward R.J."/>
            <person name="Monesi N."/>
        </authorList>
    </citation>
    <scope>NUCLEOTIDE SEQUENCE</scope>
    <source>
        <strain evidence="1">HSMRA1968</strain>
        <tissue evidence="1">Whole embryos</tissue>
    </source>
</reference>
<dbReference type="EMBL" id="WJQU01000001">
    <property type="protein sequence ID" value="KAJ6646791.1"/>
    <property type="molecule type" value="Genomic_DNA"/>
</dbReference>
<proteinExistence type="predicted"/>
<dbReference type="Proteomes" id="UP001151699">
    <property type="component" value="Chromosome A"/>
</dbReference>
<dbReference type="AlphaFoldDB" id="A0A9Q0NBV3"/>
<organism evidence="1 2">
    <name type="scientific">Pseudolycoriella hygida</name>
    <dbReference type="NCBI Taxonomy" id="35572"/>
    <lineage>
        <taxon>Eukaryota</taxon>
        <taxon>Metazoa</taxon>
        <taxon>Ecdysozoa</taxon>
        <taxon>Arthropoda</taxon>
        <taxon>Hexapoda</taxon>
        <taxon>Insecta</taxon>
        <taxon>Pterygota</taxon>
        <taxon>Neoptera</taxon>
        <taxon>Endopterygota</taxon>
        <taxon>Diptera</taxon>
        <taxon>Nematocera</taxon>
        <taxon>Sciaroidea</taxon>
        <taxon>Sciaridae</taxon>
        <taxon>Pseudolycoriella</taxon>
    </lineage>
</organism>
<gene>
    <name evidence="1" type="ORF">Bhyg_02005</name>
</gene>
<evidence type="ECO:0000313" key="2">
    <source>
        <dbReference type="Proteomes" id="UP001151699"/>
    </source>
</evidence>
<name>A0A9Q0NBV3_9DIPT</name>